<dbReference type="EMBL" id="CP001107">
    <property type="protein sequence ID" value="ACR76058.1"/>
    <property type="molecule type" value="Genomic_DNA"/>
</dbReference>
<dbReference type="KEGG" id="ere:EUBREC_2324"/>
<reference evidence="1 2" key="1">
    <citation type="journal article" date="2009" name="Proc. Natl. Acad. Sci. U.S.A.">
        <title>Characterizing a model human gut microbiota composed of members of its two dominant bacterial phyla.</title>
        <authorList>
            <person name="Mahowald M.A."/>
            <person name="Rey F.E."/>
            <person name="Seedorf H."/>
            <person name="Turnbaugh P.J."/>
            <person name="Fulton R.S."/>
            <person name="Wollam A."/>
            <person name="Shah N."/>
            <person name="Wang C."/>
            <person name="Magrini V."/>
            <person name="Wilson R.K."/>
            <person name="Cantarel B.L."/>
            <person name="Coutinho P.M."/>
            <person name="Henrissat B."/>
            <person name="Crock L.W."/>
            <person name="Russell A."/>
            <person name="Verberkmoes N.C."/>
            <person name="Hettich R.L."/>
            <person name="Gordon J.I."/>
        </authorList>
    </citation>
    <scope>NUCLEOTIDE SEQUENCE [LARGE SCALE GENOMIC DNA]</scope>
    <source>
        <strain evidence="2">ATCC 33656 / DSM 3377 / JCM 17463 / KCTC 5835 / LMG 30912 / VPI 0990</strain>
    </source>
</reference>
<sequence>MVYSSHPASFRFHLTMDTLAFGYILPTTGRIRDFNPLETCAARRTTQKCPGMDVGARRNRAMDGAFRRFRQA</sequence>
<evidence type="ECO:0000313" key="2">
    <source>
        <dbReference type="Proteomes" id="UP000001477"/>
    </source>
</evidence>
<dbReference type="Proteomes" id="UP000001477">
    <property type="component" value="Chromosome"/>
</dbReference>
<dbReference type="HOGENOM" id="CLU_2716418_0_0_9"/>
<proteinExistence type="predicted"/>
<gene>
    <name evidence="1" type="ordered locus">EUBREC_2324</name>
</gene>
<name>C4ZD95_AGARV</name>
<accession>C4ZD95</accession>
<organism evidence="1 2">
    <name type="scientific">Agathobacter rectalis (strain ATCC 33656 / DSM 3377 / JCM 17463 / KCTC 5835 / VPI 0990)</name>
    <name type="common">Eubacterium rectale</name>
    <dbReference type="NCBI Taxonomy" id="515619"/>
    <lineage>
        <taxon>Bacteria</taxon>
        <taxon>Bacillati</taxon>
        <taxon>Bacillota</taxon>
        <taxon>Clostridia</taxon>
        <taxon>Lachnospirales</taxon>
        <taxon>Lachnospiraceae</taxon>
        <taxon>Agathobacter</taxon>
    </lineage>
</organism>
<protein>
    <submittedName>
        <fullName evidence="1">Uncharacterized protein</fullName>
    </submittedName>
</protein>
<dbReference type="PaxDb" id="515619-EUBREC_2324"/>
<dbReference type="AlphaFoldDB" id="C4ZD95"/>
<evidence type="ECO:0000313" key="1">
    <source>
        <dbReference type="EMBL" id="ACR76058.1"/>
    </source>
</evidence>